<name>A0A3P1WQB5_9ACTN</name>
<dbReference type="AlphaFoldDB" id="A0A3P1WQB5"/>
<dbReference type="InterPro" id="IPR036956">
    <property type="entry name" value="Impact_N_sf"/>
</dbReference>
<comment type="similarity">
    <text evidence="1">Belongs to the IMPACT family.</text>
</comment>
<dbReference type="Pfam" id="PF01205">
    <property type="entry name" value="Impact_N"/>
    <property type="match status" value="1"/>
</dbReference>
<dbReference type="Proteomes" id="UP000280935">
    <property type="component" value="Unassembled WGS sequence"/>
</dbReference>
<comment type="caution">
    <text evidence="3">The sequence shown here is derived from an EMBL/GenBank/DDBJ whole genome shotgun (WGS) entry which is preliminary data.</text>
</comment>
<dbReference type="PROSITE" id="PS00910">
    <property type="entry name" value="UPF0029"/>
    <property type="match status" value="1"/>
</dbReference>
<dbReference type="GO" id="GO:0006446">
    <property type="term" value="P:regulation of translational initiation"/>
    <property type="evidence" value="ECO:0007669"/>
    <property type="project" value="TreeGrafter"/>
</dbReference>
<dbReference type="InterPro" id="IPR035647">
    <property type="entry name" value="EFG_III/V"/>
</dbReference>
<protein>
    <submittedName>
        <fullName evidence="3">YigZ family protein</fullName>
    </submittedName>
</protein>
<dbReference type="EMBL" id="RQYT01000039">
    <property type="protein sequence ID" value="RRD48465.1"/>
    <property type="molecule type" value="Genomic_DNA"/>
</dbReference>
<proteinExistence type="inferred from homology"/>
<sequence length="220" mass="23107">MSDHYLTVDAEVGSGVDVELEIKRSRFLTRLFRVTTEAEARAVIEGRRSAYFDARHHCSAFVLGPDGRTARSSDDGEPAGTAGVPMLGVLNANALTDVVAVVTRYFGGIKLGAGGLVRAYSDAVAQAIQAAGTRRVELRSLLRIDVDFASIGHIEGALRTMVLPSGAGVVVDEVAWGDCAEVTVAIPATARDEFDAALAALSSGALSGTPIGQRWVDHRG</sequence>
<dbReference type="GO" id="GO:0005737">
    <property type="term" value="C:cytoplasm"/>
    <property type="evidence" value="ECO:0007669"/>
    <property type="project" value="TreeGrafter"/>
</dbReference>
<dbReference type="InterPro" id="IPR020568">
    <property type="entry name" value="Ribosomal_Su5_D2-typ_SF"/>
</dbReference>
<dbReference type="SUPFAM" id="SSF54980">
    <property type="entry name" value="EF-G C-terminal domain-like"/>
    <property type="match status" value="1"/>
</dbReference>
<dbReference type="SUPFAM" id="SSF54211">
    <property type="entry name" value="Ribosomal protein S5 domain 2-like"/>
    <property type="match status" value="1"/>
</dbReference>
<dbReference type="PANTHER" id="PTHR16301:SF20">
    <property type="entry name" value="IMPACT FAMILY MEMBER YIGZ"/>
    <property type="match status" value="1"/>
</dbReference>
<accession>A0A3P1WQB5</accession>
<organism evidence="3 4">
    <name type="scientific">Arachnia propionica</name>
    <dbReference type="NCBI Taxonomy" id="1750"/>
    <lineage>
        <taxon>Bacteria</taxon>
        <taxon>Bacillati</taxon>
        <taxon>Actinomycetota</taxon>
        <taxon>Actinomycetes</taxon>
        <taxon>Propionibacteriales</taxon>
        <taxon>Propionibacteriaceae</taxon>
        <taxon>Arachnia</taxon>
    </lineage>
</organism>
<dbReference type="PANTHER" id="PTHR16301">
    <property type="entry name" value="IMPACT-RELATED"/>
    <property type="match status" value="1"/>
</dbReference>
<evidence type="ECO:0000313" key="4">
    <source>
        <dbReference type="Proteomes" id="UP000280935"/>
    </source>
</evidence>
<gene>
    <name evidence="3" type="ORF">EII35_12690</name>
</gene>
<dbReference type="InterPro" id="IPR001498">
    <property type="entry name" value="Impact_N"/>
</dbReference>
<dbReference type="RefSeq" id="WP_125228836.1">
    <property type="nucleotide sequence ID" value="NZ_RQYT01000039.1"/>
</dbReference>
<reference evidence="3 4" key="1">
    <citation type="submission" date="2018-11" db="EMBL/GenBank/DDBJ databases">
        <title>Genomes From Bacteria Associated with the Canine Oral Cavity: a Test Case for Automated Genome-Based Taxonomic Assignment.</title>
        <authorList>
            <person name="Coil D.A."/>
            <person name="Jospin G."/>
            <person name="Darling A.E."/>
            <person name="Wallis C."/>
            <person name="Davis I.J."/>
            <person name="Harris S."/>
            <person name="Eisen J.A."/>
            <person name="Holcombe L.J."/>
            <person name="O'Flynn C."/>
        </authorList>
    </citation>
    <scope>NUCLEOTIDE SEQUENCE [LARGE SCALE GENOMIC DNA]</scope>
    <source>
        <strain evidence="3 4">OH2822_COT-296</strain>
    </source>
</reference>
<evidence type="ECO:0000313" key="3">
    <source>
        <dbReference type="EMBL" id="RRD48465.1"/>
    </source>
</evidence>
<dbReference type="OrthoDB" id="9813771at2"/>
<dbReference type="InterPro" id="IPR023582">
    <property type="entry name" value="Impact"/>
</dbReference>
<dbReference type="InterPro" id="IPR020569">
    <property type="entry name" value="UPF0029_Impact_CS"/>
</dbReference>
<evidence type="ECO:0000259" key="2">
    <source>
        <dbReference type="Pfam" id="PF01205"/>
    </source>
</evidence>
<dbReference type="Gene3D" id="3.30.230.30">
    <property type="entry name" value="Impact, N-terminal domain"/>
    <property type="match status" value="1"/>
</dbReference>
<feature type="domain" description="Impact N-terminal" evidence="2">
    <location>
        <begin position="23"/>
        <end position="128"/>
    </location>
</feature>
<evidence type="ECO:0000256" key="1">
    <source>
        <dbReference type="ARBA" id="ARBA00007665"/>
    </source>
</evidence>